<sequence>MMKNTSITTLFVFLLFNIAIAYSQELRPSNLFCDNMVLQHGVSVPVWGTAKPNEKITVKFANQRTTTKSGKDGRWMVKLAPLQASKTPREMIISGNTEIVLSNVVVGEVWICSGQSNMQFSAANVPELKALLPTAENIRSFEVKRTVSFKEEEDVSGNWAVIPPSSAVAFGFAYFLEKAEEIPIGIIHASWGSSSIEAWMPRDMAKEFSYFKDIMEALDADTSTRDRISASLDSPEGWSNKEDIFMRRQPNILYNAMIKPLAPYACSGLIWYQGERNTRYISGVPEVSEANWYHRVIGINEYGDVLKSWVKRYRKEWKNNKMHFAIVMLPGYGKGTSNNPDIDPQSPTALSWAWMRESQLKVLDLPYTSVANTIDLGDVTNIHPKDKLPVGQRLALLAEKYVLNKDVVAEGPVLKEVKTQNNALIIHFNNAKGLKTIDGNAPSGFWICDESLQWKVAEAKLEGESVVISNDKISRPRYVRYAFAGKPNVNLVNGSNLPAYPFRTDKEIPTEE</sequence>
<dbReference type="SUPFAM" id="SSF52266">
    <property type="entry name" value="SGNH hydrolase"/>
    <property type="match status" value="1"/>
</dbReference>
<evidence type="ECO:0000313" key="2">
    <source>
        <dbReference type="Proteomes" id="UP000199440"/>
    </source>
</evidence>
<dbReference type="PANTHER" id="PTHR22901">
    <property type="entry name" value="SIALATE O-ACETYLESTERASE"/>
    <property type="match status" value="1"/>
</dbReference>
<name>A0A1G9PZA6_9FLAO</name>
<dbReference type="GO" id="GO:0001681">
    <property type="term" value="F:sialate O-acetylesterase activity"/>
    <property type="evidence" value="ECO:0007669"/>
    <property type="project" value="InterPro"/>
</dbReference>
<dbReference type="InterPro" id="IPR036514">
    <property type="entry name" value="SGNH_hydro_sf"/>
</dbReference>
<dbReference type="GO" id="GO:0005975">
    <property type="term" value="P:carbohydrate metabolic process"/>
    <property type="evidence" value="ECO:0007669"/>
    <property type="project" value="TreeGrafter"/>
</dbReference>
<accession>A0A1G9PZA6</accession>
<evidence type="ECO:0000313" key="1">
    <source>
        <dbReference type="EMBL" id="SDM04152.1"/>
    </source>
</evidence>
<protein>
    <submittedName>
        <fullName evidence="1">Sialate O-acetylesterase</fullName>
    </submittedName>
</protein>
<dbReference type="PANTHER" id="PTHR22901:SF0">
    <property type="entry name" value="SIALATE O-ACETYLESTERASE"/>
    <property type="match status" value="1"/>
</dbReference>
<proteinExistence type="predicted"/>
<dbReference type="InterPro" id="IPR039329">
    <property type="entry name" value="SIAE"/>
</dbReference>
<dbReference type="EMBL" id="FNGV01000004">
    <property type="protein sequence ID" value="SDM04152.1"/>
    <property type="molecule type" value="Genomic_DNA"/>
</dbReference>
<dbReference type="AlphaFoldDB" id="A0A1G9PZA6"/>
<organism evidence="1 2">
    <name type="scientific">Kriegella aquimaris</name>
    <dbReference type="NCBI Taxonomy" id="192904"/>
    <lineage>
        <taxon>Bacteria</taxon>
        <taxon>Pseudomonadati</taxon>
        <taxon>Bacteroidota</taxon>
        <taxon>Flavobacteriia</taxon>
        <taxon>Flavobacteriales</taxon>
        <taxon>Flavobacteriaceae</taxon>
        <taxon>Kriegella</taxon>
    </lineage>
</organism>
<keyword evidence="2" id="KW-1185">Reference proteome</keyword>
<dbReference type="Proteomes" id="UP000199440">
    <property type="component" value="Unassembled WGS sequence"/>
</dbReference>
<dbReference type="Gene3D" id="3.40.50.1110">
    <property type="entry name" value="SGNH hydrolase"/>
    <property type="match status" value="1"/>
</dbReference>
<dbReference type="STRING" id="192904.SAMN04488514_104232"/>
<reference evidence="2" key="1">
    <citation type="submission" date="2016-10" db="EMBL/GenBank/DDBJ databases">
        <authorList>
            <person name="Varghese N."/>
            <person name="Submissions S."/>
        </authorList>
    </citation>
    <scope>NUCLEOTIDE SEQUENCE [LARGE SCALE GENOMIC DNA]</scope>
    <source>
        <strain evidence="2">DSM 19886</strain>
    </source>
</reference>
<gene>
    <name evidence="1" type="ORF">SAMN04488514_104232</name>
</gene>